<dbReference type="SUPFAM" id="SSF88946">
    <property type="entry name" value="Sigma2 domain of RNA polymerase sigma factors"/>
    <property type="match status" value="1"/>
</dbReference>
<dbReference type="InterPro" id="IPR013249">
    <property type="entry name" value="RNA_pol_sigma70_r4_t2"/>
</dbReference>
<feature type="domain" description="RNA polymerase sigma factor 70 region 4 type 2" evidence="3">
    <location>
        <begin position="116"/>
        <end position="166"/>
    </location>
</feature>
<name>A0A3L7JH25_9BACI</name>
<dbReference type="NCBIfam" id="TIGR02937">
    <property type="entry name" value="sigma70-ECF"/>
    <property type="match status" value="1"/>
</dbReference>
<dbReference type="Pfam" id="PF08281">
    <property type="entry name" value="Sigma70_r4_2"/>
    <property type="match status" value="1"/>
</dbReference>
<dbReference type="PANTHER" id="PTHR47756">
    <property type="entry name" value="BLL6612 PROTEIN-RELATED"/>
    <property type="match status" value="1"/>
</dbReference>
<sequence length="418" mass="46733">MTEPRIHQTIDSIWRTEAAKIIACLAGIVRDLGVAEDLAQDALVTALERWPQSGIPENPGAWLMTVAKRRAFDLLRRNKLRHIKYGEIGAELDGQLQPDWEEGLDDNISDDLLRLIFTTCHPILSAEARVALTLRLLGGLKIEEIAKAFLVPVTTIAQRIVRAKRTITAAKVPLEVPEKTDFPDRLSSVLEVIYLMFNEGYSASSGESWIRPLLCEEALRVGRLLAEIAPDEKEVHGLVALMEIQTSRFRARVNEEGEPVLLLEQNRAHWDHSAIRRGIDSLKRAEHLGGPLGMYGLQASIASCHAKARTSEETDWIHISALYDALAQVAPSPVVELNRAVAISMAYGWEAGLEIIDSLLVEPALKNYHLLPSTRGHFLEKMGRRREACDEFNRAASLTQNAPERELLLKRAFECLEE</sequence>
<evidence type="ECO:0000259" key="4">
    <source>
        <dbReference type="Pfam" id="PF20239"/>
    </source>
</evidence>
<evidence type="ECO:0000256" key="1">
    <source>
        <dbReference type="RuleBase" id="RU000716"/>
    </source>
</evidence>
<comment type="similarity">
    <text evidence="1">Belongs to the sigma-70 factor family. ECF subfamily.</text>
</comment>
<dbReference type="Proteomes" id="UP000276770">
    <property type="component" value="Unassembled WGS sequence"/>
</dbReference>
<dbReference type="Pfam" id="PF20239">
    <property type="entry name" value="DUF6596"/>
    <property type="match status" value="1"/>
</dbReference>
<dbReference type="GO" id="GO:0006950">
    <property type="term" value="P:response to stress"/>
    <property type="evidence" value="ECO:0007669"/>
    <property type="project" value="UniProtKB-ARBA"/>
</dbReference>
<dbReference type="InterPro" id="IPR046531">
    <property type="entry name" value="DUF6596"/>
</dbReference>
<dbReference type="InterPro" id="IPR036388">
    <property type="entry name" value="WH-like_DNA-bd_sf"/>
</dbReference>
<dbReference type="SUPFAM" id="SSF88659">
    <property type="entry name" value="Sigma3 and sigma4 domains of RNA polymerase sigma factors"/>
    <property type="match status" value="1"/>
</dbReference>
<keyword evidence="1" id="KW-0731">Sigma factor</keyword>
<dbReference type="RefSeq" id="WP_121682812.1">
    <property type="nucleotide sequence ID" value="NZ_RCVZ01000032.1"/>
</dbReference>
<keyword evidence="1" id="KW-0238">DNA-binding</keyword>
<dbReference type="PROSITE" id="PS01063">
    <property type="entry name" value="SIGMA70_ECF"/>
    <property type="match status" value="1"/>
</dbReference>
<dbReference type="Gene3D" id="1.10.10.10">
    <property type="entry name" value="Winged helix-like DNA-binding domain superfamily/Winged helix DNA-binding domain"/>
    <property type="match status" value="1"/>
</dbReference>
<protein>
    <recommendedName>
        <fullName evidence="1">RNA polymerase sigma factor</fullName>
    </recommendedName>
</protein>
<evidence type="ECO:0000259" key="2">
    <source>
        <dbReference type="Pfam" id="PF04542"/>
    </source>
</evidence>
<dbReference type="GO" id="GO:0003677">
    <property type="term" value="F:DNA binding"/>
    <property type="evidence" value="ECO:0007669"/>
    <property type="project" value="UniProtKB-KW"/>
</dbReference>
<dbReference type="InterPro" id="IPR013324">
    <property type="entry name" value="RNA_pol_sigma_r3/r4-like"/>
</dbReference>
<dbReference type="PANTHER" id="PTHR47756:SF1">
    <property type="entry name" value="BLL0085 PROTEIN"/>
    <property type="match status" value="1"/>
</dbReference>
<keyword evidence="6" id="KW-1185">Reference proteome</keyword>
<dbReference type="AlphaFoldDB" id="A0A3L7JH25"/>
<dbReference type="GO" id="GO:0006352">
    <property type="term" value="P:DNA-templated transcription initiation"/>
    <property type="evidence" value="ECO:0007669"/>
    <property type="project" value="InterPro"/>
</dbReference>
<gene>
    <name evidence="5" type="ORF">D9X91_22040</name>
</gene>
<dbReference type="OrthoDB" id="9780299at2"/>
<evidence type="ECO:0000313" key="5">
    <source>
        <dbReference type="EMBL" id="RLQ89983.1"/>
    </source>
</evidence>
<dbReference type="InterPro" id="IPR007627">
    <property type="entry name" value="RNA_pol_sigma70_r2"/>
</dbReference>
<accession>A0A3L7JH25</accession>
<keyword evidence="1" id="KW-0804">Transcription</keyword>
<keyword evidence="1" id="KW-0805">Transcription regulation</keyword>
<comment type="caution">
    <text evidence="5">The sequence shown here is derived from an EMBL/GenBank/DDBJ whole genome shotgun (WGS) entry which is preliminary data.</text>
</comment>
<dbReference type="EMBL" id="RCVZ01000032">
    <property type="protein sequence ID" value="RLQ89983.1"/>
    <property type="molecule type" value="Genomic_DNA"/>
</dbReference>
<feature type="domain" description="DUF6596" evidence="4">
    <location>
        <begin position="185"/>
        <end position="285"/>
    </location>
</feature>
<organism evidence="5 6">
    <name type="scientific">Falsibacillus albus</name>
    <dbReference type="NCBI Taxonomy" id="2478915"/>
    <lineage>
        <taxon>Bacteria</taxon>
        <taxon>Bacillati</taxon>
        <taxon>Bacillota</taxon>
        <taxon>Bacilli</taxon>
        <taxon>Bacillales</taxon>
        <taxon>Bacillaceae</taxon>
        <taxon>Falsibacillus</taxon>
    </lineage>
</organism>
<dbReference type="InterPro" id="IPR000838">
    <property type="entry name" value="RNA_pol_sigma70_ECF_CS"/>
</dbReference>
<dbReference type="Pfam" id="PF04542">
    <property type="entry name" value="Sigma70_r2"/>
    <property type="match status" value="1"/>
</dbReference>
<dbReference type="GO" id="GO:0016987">
    <property type="term" value="F:sigma factor activity"/>
    <property type="evidence" value="ECO:0007669"/>
    <property type="project" value="UniProtKB-KW"/>
</dbReference>
<feature type="domain" description="RNA polymerase sigma-70 region 2" evidence="2">
    <location>
        <begin position="22"/>
        <end position="79"/>
    </location>
</feature>
<dbReference type="InterPro" id="IPR013325">
    <property type="entry name" value="RNA_pol_sigma_r2"/>
</dbReference>
<evidence type="ECO:0000313" key="6">
    <source>
        <dbReference type="Proteomes" id="UP000276770"/>
    </source>
</evidence>
<proteinExistence type="inferred from homology"/>
<reference evidence="5 6" key="1">
    <citation type="submission" date="2018-10" db="EMBL/GenBank/DDBJ databases">
        <title>Falsibacillus sp. genome draft.</title>
        <authorList>
            <person name="Shi S."/>
        </authorList>
    </citation>
    <scope>NUCLEOTIDE SEQUENCE [LARGE SCALE GENOMIC DNA]</scope>
    <source>
        <strain evidence="5 6">GY 10110</strain>
    </source>
</reference>
<dbReference type="InterPro" id="IPR014284">
    <property type="entry name" value="RNA_pol_sigma-70_dom"/>
</dbReference>
<dbReference type="Gene3D" id="1.10.1740.10">
    <property type="match status" value="1"/>
</dbReference>
<evidence type="ECO:0000259" key="3">
    <source>
        <dbReference type="Pfam" id="PF08281"/>
    </source>
</evidence>